<dbReference type="AlphaFoldDB" id="A0A8H7D7Z7"/>
<evidence type="ECO:0000313" key="2">
    <source>
        <dbReference type="Proteomes" id="UP000620124"/>
    </source>
</evidence>
<name>A0A8H7D7Z7_9AGAR</name>
<accession>A0A8H7D7Z7</accession>
<dbReference type="OrthoDB" id="2920287at2759"/>
<protein>
    <submittedName>
        <fullName evidence="1">Uncharacterized protein</fullName>
    </submittedName>
</protein>
<organism evidence="1 2">
    <name type="scientific">Mycena venus</name>
    <dbReference type="NCBI Taxonomy" id="2733690"/>
    <lineage>
        <taxon>Eukaryota</taxon>
        <taxon>Fungi</taxon>
        <taxon>Dikarya</taxon>
        <taxon>Basidiomycota</taxon>
        <taxon>Agaricomycotina</taxon>
        <taxon>Agaricomycetes</taxon>
        <taxon>Agaricomycetidae</taxon>
        <taxon>Agaricales</taxon>
        <taxon>Marasmiineae</taxon>
        <taxon>Mycenaceae</taxon>
        <taxon>Mycena</taxon>
    </lineage>
</organism>
<gene>
    <name evidence="1" type="ORF">MVEN_00630000</name>
</gene>
<sequence>MPSTHLTANDQDILNTTLTAIDGTVQYTIMTQMKIFGRRDPTHVVARSGQEGIIDWREKTIRIGQNERPVAYLKQHRGGMFSSKRQWSWTDIAYTVKYEDNRDWTATPISESVEVARLRSRNEHLFRSSDPAIVWFSEDIPNDTEKMFLLLVLLYSEVRRLDAE</sequence>
<evidence type="ECO:0000313" key="1">
    <source>
        <dbReference type="EMBL" id="KAF7362802.1"/>
    </source>
</evidence>
<dbReference type="EMBL" id="JACAZI010000004">
    <property type="protein sequence ID" value="KAF7362802.1"/>
    <property type="molecule type" value="Genomic_DNA"/>
</dbReference>
<proteinExistence type="predicted"/>
<comment type="caution">
    <text evidence="1">The sequence shown here is derived from an EMBL/GenBank/DDBJ whole genome shotgun (WGS) entry which is preliminary data.</text>
</comment>
<keyword evidence="2" id="KW-1185">Reference proteome</keyword>
<dbReference type="Proteomes" id="UP000620124">
    <property type="component" value="Unassembled WGS sequence"/>
</dbReference>
<reference evidence="1" key="1">
    <citation type="submission" date="2020-05" db="EMBL/GenBank/DDBJ databases">
        <title>Mycena genomes resolve the evolution of fungal bioluminescence.</title>
        <authorList>
            <person name="Tsai I.J."/>
        </authorList>
    </citation>
    <scope>NUCLEOTIDE SEQUENCE</scope>
    <source>
        <strain evidence="1">CCC161011</strain>
    </source>
</reference>